<dbReference type="GO" id="GO:0020037">
    <property type="term" value="F:heme binding"/>
    <property type="evidence" value="ECO:0007669"/>
    <property type="project" value="InterPro"/>
</dbReference>
<comment type="cofactor">
    <cofactor evidence="1 8">
        <name>heme</name>
        <dbReference type="ChEBI" id="CHEBI:30413"/>
    </cofactor>
</comment>
<evidence type="ECO:0000256" key="5">
    <source>
        <dbReference type="ARBA" id="ARBA00023002"/>
    </source>
</evidence>
<evidence type="ECO:0008006" key="12">
    <source>
        <dbReference type="Google" id="ProtNLM"/>
    </source>
</evidence>
<evidence type="ECO:0000256" key="9">
    <source>
        <dbReference type="RuleBase" id="RU000461"/>
    </source>
</evidence>
<dbReference type="PRINTS" id="PR00463">
    <property type="entry name" value="EP450I"/>
</dbReference>
<dbReference type="Pfam" id="PF00067">
    <property type="entry name" value="p450"/>
    <property type="match status" value="1"/>
</dbReference>
<dbReference type="AlphaFoldDB" id="A0A1B6KD13"/>
<dbReference type="InterPro" id="IPR050196">
    <property type="entry name" value="Cytochrome_P450_Monoox"/>
</dbReference>
<dbReference type="PRINTS" id="PR00385">
    <property type="entry name" value="P450"/>
</dbReference>
<reference evidence="11" key="1">
    <citation type="submission" date="2015-11" db="EMBL/GenBank/DDBJ databases">
        <title>De novo transcriptome assembly of four potential Pierce s Disease insect vectors from Arizona vineyards.</title>
        <authorList>
            <person name="Tassone E.E."/>
        </authorList>
    </citation>
    <scope>NUCLEOTIDE SEQUENCE</scope>
</reference>
<evidence type="ECO:0000256" key="2">
    <source>
        <dbReference type="ARBA" id="ARBA00010617"/>
    </source>
</evidence>
<keyword evidence="7 9" id="KW-0503">Monooxygenase</keyword>
<accession>A0A1B6KD13</accession>
<organism evidence="11">
    <name type="scientific">Graphocephala atropunctata</name>
    <dbReference type="NCBI Taxonomy" id="36148"/>
    <lineage>
        <taxon>Eukaryota</taxon>
        <taxon>Metazoa</taxon>
        <taxon>Ecdysozoa</taxon>
        <taxon>Arthropoda</taxon>
        <taxon>Hexapoda</taxon>
        <taxon>Insecta</taxon>
        <taxon>Pterygota</taxon>
        <taxon>Neoptera</taxon>
        <taxon>Paraneoptera</taxon>
        <taxon>Hemiptera</taxon>
        <taxon>Auchenorrhyncha</taxon>
        <taxon>Membracoidea</taxon>
        <taxon>Cicadellidae</taxon>
        <taxon>Cicadellinae</taxon>
        <taxon>Cicadellini</taxon>
        <taxon>Graphocephala</taxon>
    </lineage>
</organism>
<comment type="similarity">
    <text evidence="2 9">Belongs to the cytochrome P450 family.</text>
</comment>
<dbReference type="InterPro" id="IPR002401">
    <property type="entry name" value="Cyt_P450_E_grp-I"/>
</dbReference>
<evidence type="ECO:0000256" key="8">
    <source>
        <dbReference type="PIRSR" id="PIRSR602401-1"/>
    </source>
</evidence>
<dbReference type="Gene3D" id="1.10.630.10">
    <property type="entry name" value="Cytochrome P450"/>
    <property type="match status" value="1"/>
</dbReference>
<gene>
    <name evidence="11" type="ORF">g.25349</name>
</gene>
<evidence type="ECO:0000256" key="7">
    <source>
        <dbReference type="ARBA" id="ARBA00023033"/>
    </source>
</evidence>
<feature type="chain" id="PRO_5008586485" description="Cytochrome P450" evidence="10">
    <location>
        <begin position="28"/>
        <end position="194"/>
    </location>
</feature>
<dbReference type="InterPro" id="IPR036396">
    <property type="entry name" value="Cyt_P450_sf"/>
</dbReference>
<keyword evidence="6 8" id="KW-0408">Iron</keyword>
<keyword evidence="4 8" id="KW-0479">Metal-binding</keyword>
<evidence type="ECO:0000256" key="4">
    <source>
        <dbReference type="ARBA" id="ARBA00022723"/>
    </source>
</evidence>
<evidence type="ECO:0000256" key="6">
    <source>
        <dbReference type="ARBA" id="ARBA00023004"/>
    </source>
</evidence>
<keyword evidence="5 9" id="KW-0560">Oxidoreductase</keyword>
<feature type="binding site" description="axial binding residue" evidence="8">
    <location>
        <position position="141"/>
    </location>
    <ligand>
        <name>heme</name>
        <dbReference type="ChEBI" id="CHEBI:30413"/>
    </ligand>
    <ligandPart>
        <name>Fe</name>
        <dbReference type="ChEBI" id="CHEBI:18248"/>
    </ligandPart>
</feature>
<evidence type="ECO:0000313" key="11">
    <source>
        <dbReference type="EMBL" id="JAT09348.1"/>
    </source>
</evidence>
<sequence length="194" mass="22494">MLQGFETMSLTQSWVLLLLSMFPACQEQLRRELDQVLGDSEDISLTDLHQCQYLDMVTKETLRLFGLPIVIRRLGSDVTLEPHKYTLPAEAEVIIGMCMVHRDVRYWDHPDIFYPDHFLPEKVATRPKYAFLPFGGGPRKCPAYAYGMVVVKFIVATLLRKYTFTTEQDFANLPLDLFFMYKPTSGFLLNFQPR</sequence>
<protein>
    <recommendedName>
        <fullName evidence="12">Cytochrome P450</fullName>
    </recommendedName>
</protein>
<dbReference type="PANTHER" id="PTHR24291">
    <property type="entry name" value="CYTOCHROME P450 FAMILY 4"/>
    <property type="match status" value="1"/>
</dbReference>
<keyword evidence="3 8" id="KW-0349">Heme</keyword>
<evidence type="ECO:0000256" key="10">
    <source>
        <dbReference type="SAM" id="SignalP"/>
    </source>
</evidence>
<dbReference type="SUPFAM" id="SSF48264">
    <property type="entry name" value="Cytochrome P450"/>
    <property type="match status" value="1"/>
</dbReference>
<dbReference type="EMBL" id="GEBQ01030629">
    <property type="protein sequence ID" value="JAT09348.1"/>
    <property type="molecule type" value="Transcribed_RNA"/>
</dbReference>
<name>A0A1B6KD13_9HEMI</name>
<evidence type="ECO:0000256" key="1">
    <source>
        <dbReference type="ARBA" id="ARBA00001971"/>
    </source>
</evidence>
<keyword evidence="10" id="KW-0732">Signal</keyword>
<feature type="signal peptide" evidence="10">
    <location>
        <begin position="1"/>
        <end position="27"/>
    </location>
</feature>
<evidence type="ECO:0000256" key="3">
    <source>
        <dbReference type="ARBA" id="ARBA00022617"/>
    </source>
</evidence>
<dbReference type="PROSITE" id="PS00086">
    <property type="entry name" value="CYTOCHROME_P450"/>
    <property type="match status" value="1"/>
</dbReference>
<dbReference type="GO" id="GO:0004497">
    <property type="term" value="F:monooxygenase activity"/>
    <property type="evidence" value="ECO:0007669"/>
    <property type="project" value="UniProtKB-KW"/>
</dbReference>
<dbReference type="InterPro" id="IPR017972">
    <property type="entry name" value="Cyt_P450_CS"/>
</dbReference>
<dbReference type="GO" id="GO:0005506">
    <property type="term" value="F:iron ion binding"/>
    <property type="evidence" value="ECO:0007669"/>
    <property type="project" value="InterPro"/>
</dbReference>
<dbReference type="GO" id="GO:0016705">
    <property type="term" value="F:oxidoreductase activity, acting on paired donors, with incorporation or reduction of molecular oxygen"/>
    <property type="evidence" value="ECO:0007669"/>
    <property type="project" value="InterPro"/>
</dbReference>
<proteinExistence type="inferred from homology"/>
<dbReference type="PANTHER" id="PTHR24291:SF50">
    <property type="entry name" value="BIFUNCTIONAL ALBAFLAVENONE MONOOXYGENASE_TERPENE SYNTHASE"/>
    <property type="match status" value="1"/>
</dbReference>
<dbReference type="InterPro" id="IPR001128">
    <property type="entry name" value="Cyt_P450"/>
</dbReference>